<dbReference type="PANTHER" id="PTHR42878:SF7">
    <property type="entry name" value="SENSOR HISTIDINE KINASE GLRK"/>
    <property type="match status" value="1"/>
</dbReference>
<dbReference type="InterPro" id="IPR035965">
    <property type="entry name" value="PAS-like_dom_sf"/>
</dbReference>
<dbReference type="InterPro" id="IPR005467">
    <property type="entry name" value="His_kinase_dom"/>
</dbReference>
<dbReference type="Gene3D" id="1.10.287.130">
    <property type="match status" value="1"/>
</dbReference>
<evidence type="ECO:0000256" key="2">
    <source>
        <dbReference type="ARBA" id="ARBA00004651"/>
    </source>
</evidence>
<keyword evidence="4" id="KW-1003">Cell membrane</keyword>
<evidence type="ECO:0000256" key="3">
    <source>
        <dbReference type="ARBA" id="ARBA00012438"/>
    </source>
</evidence>
<sequence>MVKLRVRLTLIIIALLAVTALGAGFFTVEKLKDSQLQFLKDQLLQEIKVIQNTLTWRNTVNDQELIAYFSEGAEELSKSTQARITFIDLEGNVVGESDFDPQQMDNHLFREEILSISENGEYGTAIRYSETIKHNMLYVASPFNNNNNPIGYLRLAINLDEVEYKTNELWTYYIIGIFFLLIVTAVISYLITRGLTKPLENIMMVAQQITRGNYQSKVKIYNKDEIGRLGKAINKMASSLQYQMNRISENEIRLKTVLEHLISGVIMIDRHGKIVLLNRTSENILGIKENEILGKRYMDTKQNQELITLIQTCIQKKQHIREELTFYYPEQRTIEMNLVPLHQDHRQWSGILIVMHDITAIRKLEKMRSDFAANVSHELKTPIAAVKGFSETLLSGALDDKETAKSFLKIIYDESDRLNRLISDILDLSKIESKAIPLDYSPIAMKEFVQKTVQMLEAQSNEKQIHISLNVNQDLYMEADEDRLRQVFINLLSNAINYTPEGGHIQISVAYLNLSEDVNDEKIRIEISDTGIGIPKKDLPRIFERFYRVDKARSRISGGTGLGLSIVKHIVDLHKGEIKVESDVGSGTTFIIDLPLVQ</sequence>
<dbReference type="CDD" id="cd00082">
    <property type="entry name" value="HisKA"/>
    <property type="match status" value="1"/>
</dbReference>
<keyword evidence="5" id="KW-0597">Phosphoprotein</keyword>
<dbReference type="SUPFAM" id="SSF55785">
    <property type="entry name" value="PYP-like sensor domain (PAS domain)"/>
    <property type="match status" value="1"/>
</dbReference>
<evidence type="ECO:0000256" key="12">
    <source>
        <dbReference type="ARBA" id="ARBA00023012"/>
    </source>
</evidence>
<dbReference type="SUPFAM" id="SSF158472">
    <property type="entry name" value="HAMP domain-like"/>
    <property type="match status" value="1"/>
</dbReference>
<accession>A0A6N9PXQ0</accession>
<dbReference type="SMART" id="SM00388">
    <property type="entry name" value="HisKA"/>
    <property type="match status" value="1"/>
</dbReference>
<evidence type="ECO:0000256" key="11">
    <source>
        <dbReference type="ARBA" id="ARBA00022989"/>
    </source>
</evidence>
<dbReference type="GO" id="GO:0007234">
    <property type="term" value="P:osmosensory signaling via phosphorelay pathway"/>
    <property type="evidence" value="ECO:0007669"/>
    <property type="project" value="TreeGrafter"/>
</dbReference>
<dbReference type="SUPFAM" id="SSF103190">
    <property type="entry name" value="Sensory domain-like"/>
    <property type="match status" value="1"/>
</dbReference>
<protein>
    <recommendedName>
        <fullName evidence="3">histidine kinase</fullName>
        <ecNumber evidence="3">2.7.13.3</ecNumber>
    </recommendedName>
</protein>
<dbReference type="PROSITE" id="PS50112">
    <property type="entry name" value="PAS"/>
    <property type="match status" value="1"/>
</dbReference>
<feature type="domain" description="Histidine kinase" evidence="15">
    <location>
        <begin position="374"/>
        <end position="598"/>
    </location>
</feature>
<dbReference type="Gene3D" id="1.10.8.500">
    <property type="entry name" value="HAMP domain in histidine kinase"/>
    <property type="match status" value="1"/>
</dbReference>
<dbReference type="OrthoDB" id="9813151at2"/>
<evidence type="ECO:0000256" key="8">
    <source>
        <dbReference type="ARBA" id="ARBA00022741"/>
    </source>
</evidence>
<evidence type="ECO:0000313" key="19">
    <source>
        <dbReference type="Proteomes" id="UP000448943"/>
    </source>
</evidence>
<dbReference type="Pfam" id="PF00512">
    <property type="entry name" value="HisKA"/>
    <property type="match status" value="1"/>
</dbReference>
<dbReference type="EC" id="2.7.13.3" evidence="3"/>
<reference evidence="18 19" key="1">
    <citation type="submission" date="2019-01" db="EMBL/GenBank/DDBJ databases">
        <title>Chengkuizengella sp. nov., isolated from deep-sea sediment of East Pacific Ocean.</title>
        <authorList>
            <person name="Yang J."/>
            <person name="Lai Q."/>
            <person name="Shao Z."/>
        </authorList>
    </citation>
    <scope>NUCLEOTIDE SEQUENCE [LARGE SCALE GENOMIC DNA]</scope>
    <source>
        <strain evidence="18 19">YPA3-1-1</strain>
    </source>
</reference>
<evidence type="ECO:0000256" key="9">
    <source>
        <dbReference type="ARBA" id="ARBA00022777"/>
    </source>
</evidence>
<evidence type="ECO:0000256" key="5">
    <source>
        <dbReference type="ARBA" id="ARBA00022553"/>
    </source>
</evidence>
<comment type="catalytic activity">
    <reaction evidence="1">
        <text>ATP + protein L-histidine = ADP + protein N-phospho-L-histidine.</text>
        <dbReference type="EC" id="2.7.13.3"/>
    </reaction>
</comment>
<dbReference type="InterPro" id="IPR003660">
    <property type="entry name" value="HAMP_dom"/>
</dbReference>
<dbReference type="Pfam" id="PF08448">
    <property type="entry name" value="PAS_4"/>
    <property type="match status" value="1"/>
</dbReference>
<dbReference type="Gene3D" id="3.30.450.20">
    <property type="entry name" value="PAS domain"/>
    <property type="match status" value="2"/>
</dbReference>
<dbReference type="GO" id="GO:0005524">
    <property type="term" value="F:ATP binding"/>
    <property type="evidence" value="ECO:0007669"/>
    <property type="project" value="UniProtKB-KW"/>
</dbReference>
<dbReference type="RefSeq" id="WP_160645069.1">
    <property type="nucleotide sequence ID" value="NZ_SIJB01000012.1"/>
</dbReference>
<dbReference type="Gene3D" id="3.30.565.10">
    <property type="entry name" value="Histidine kinase-like ATPase, C-terminal domain"/>
    <property type="match status" value="1"/>
</dbReference>
<evidence type="ECO:0000256" key="7">
    <source>
        <dbReference type="ARBA" id="ARBA00022692"/>
    </source>
</evidence>
<dbReference type="PRINTS" id="PR00344">
    <property type="entry name" value="BCTRLSENSOR"/>
</dbReference>
<dbReference type="InterPro" id="IPR013656">
    <property type="entry name" value="PAS_4"/>
</dbReference>
<comment type="subcellular location">
    <subcellularLocation>
        <location evidence="2">Cell membrane</location>
        <topology evidence="2">Multi-pass membrane protein</topology>
    </subcellularLocation>
</comment>
<evidence type="ECO:0000259" key="15">
    <source>
        <dbReference type="PROSITE" id="PS50109"/>
    </source>
</evidence>
<dbReference type="PANTHER" id="PTHR42878">
    <property type="entry name" value="TWO-COMPONENT HISTIDINE KINASE"/>
    <property type="match status" value="1"/>
</dbReference>
<dbReference type="SMART" id="SM00387">
    <property type="entry name" value="HATPase_c"/>
    <property type="match status" value="1"/>
</dbReference>
<feature type="transmembrane region" description="Helical" evidence="14">
    <location>
        <begin position="170"/>
        <end position="191"/>
    </location>
</feature>
<dbReference type="InterPro" id="IPR050351">
    <property type="entry name" value="BphY/WalK/GraS-like"/>
</dbReference>
<dbReference type="AlphaFoldDB" id="A0A6N9PXQ0"/>
<dbReference type="SUPFAM" id="SSF47384">
    <property type="entry name" value="Homodimeric domain of signal transducing histidine kinase"/>
    <property type="match status" value="1"/>
</dbReference>
<dbReference type="FunFam" id="1.10.287.130:FF:000001">
    <property type="entry name" value="Two-component sensor histidine kinase"/>
    <property type="match status" value="1"/>
</dbReference>
<dbReference type="InterPro" id="IPR003661">
    <property type="entry name" value="HisK_dim/P_dom"/>
</dbReference>
<dbReference type="Proteomes" id="UP000448943">
    <property type="component" value="Unassembled WGS sequence"/>
</dbReference>
<dbReference type="Pfam" id="PF16736">
    <property type="entry name" value="sCache_like"/>
    <property type="match status" value="1"/>
</dbReference>
<feature type="domain" description="HAMP" evidence="17">
    <location>
        <begin position="193"/>
        <end position="245"/>
    </location>
</feature>
<comment type="caution">
    <text evidence="18">The sequence shown here is derived from an EMBL/GenBank/DDBJ whole genome shotgun (WGS) entry which is preliminary data.</text>
</comment>
<dbReference type="NCBIfam" id="NF046044">
    <property type="entry name" value="PnpS"/>
    <property type="match status" value="1"/>
</dbReference>
<evidence type="ECO:0000259" key="17">
    <source>
        <dbReference type="PROSITE" id="PS50885"/>
    </source>
</evidence>
<dbReference type="InterPro" id="IPR000014">
    <property type="entry name" value="PAS"/>
</dbReference>
<proteinExistence type="predicted"/>
<feature type="domain" description="PAS" evidence="16">
    <location>
        <begin position="250"/>
        <end position="298"/>
    </location>
</feature>
<dbReference type="Pfam" id="PF02518">
    <property type="entry name" value="HATPase_c"/>
    <property type="match status" value="1"/>
</dbReference>
<dbReference type="PROSITE" id="PS50885">
    <property type="entry name" value="HAMP"/>
    <property type="match status" value="1"/>
</dbReference>
<keyword evidence="19" id="KW-1185">Reference proteome</keyword>
<evidence type="ECO:0000256" key="4">
    <source>
        <dbReference type="ARBA" id="ARBA00022475"/>
    </source>
</evidence>
<dbReference type="NCBIfam" id="TIGR00229">
    <property type="entry name" value="sensory_box"/>
    <property type="match status" value="1"/>
</dbReference>
<dbReference type="EMBL" id="SIJB01000012">
    <property type="protein sequence ID" value="NBI28289.1"/>
    <property type="molecule type" value="Genomic_DNA"/>
</dbReference>
<keyword evidence="8" id="KW-0547">Nucleotide-binding</keyword>
<keyword evidence="6" id="KW-0808">Transferase</keyword>
<keyword evidence="10" id="KW-0067">ATP-binding</keyword>
<evidence type="ECO:0000256" key="10">
    <source>
        <dbReference type="ARBA" id="ARBA00022840"/>
    </source>
</evidence>
<dbReference type="CDD" id="cd00130">
    <property type="entry name" value="PAS"/>
    <property type="match status" value="1"/>
</dbReference>
<evidence type="ECO:0000256" key="1">
    <source>
        <dbReference type="ARBA" id="ARBA00000085"/>
    </source>
</evidence>
<keyword evidence="12" id="KW-0902">Two-component regulatory system</keyword>
<dbReference type="GO" id="GO:0005886">
    <property type="term" value="C:plasma membrane"/>
    <property type="evidence" value="ECO:0007669"/>
    <property type="project" value="UniProtKB-SubCell"/>
</dbReference>
<dbReference type="FunFam" id="3.30.565.10:FF:000006">
    <property type="entry name" value="Sensor histidine kinase WalK"/>
    <property type="match status" value="1"/>
</dbReference>
<dbReference type="GO" id="GO:0030295">
    <property type="term" value="F:protein kinase activator activity"/>
    <property type="evidence" value="ECO:0007669"/>
    <property type="project" value="TreeGrafter"/>
</dbReference>
<dbReference type="SUPFAM" id="SSF55874">
    <property type="entry name" value="ATPase domain of HSP90 chaperone/DNA topoisomerase II/histidine kinase"/>
    <property type="match status" value="1"/>
</dbReference>
<evidence type="ECO:0000259" key="16">
    <source>
        <dbReference type="PROSITE" id="PS50112"/>
    </source>
</evidence>
<dbReference type="InterPro" id="IPR036097">
    <property type="entry name" value="HisK_dim/P_sf"/>
</dbReference>
<dbReference type="PROSITE" id="PS50109">
    <property type="entry name" value="HIS_KIN"/>
    <property type="match status" value="1"/>
</dbReference>
<dbReference type="SMART" id="SM00304">
    <property type="entry name" value="HAMP"/>
    <property type="match status" value="1"/>
</dbReference>
<evidence type="ECO:0000256" key="13">
    <source>
        <dbReference type="ARBA" id="ARBA00023136"/>
    </source>
</evidence>
<dbReference type="SMART" id="SM00091">
    <property type="entry name" value="PAS"/>
    <property type="match status" value="1"/>
</dbReference>
<dbReference type="GO" id="GO:0000155">
    <property type="term" value="F:phosphorelay sensor kinase activity"/>
    <property type="evidence" value="ECO:0007669"/>
    <property type="project" value="InterPro"/>
</dbReference>
<keyword evidence="9 18" id="KW-0418">Kinase</keyword>
<evidence type="ECO:0000256" key="14">
    <source>
        <dbReference type="SAM" id="Phobius"/>
    </source>
</evidence>
<dbReference type="InterPro" id="IPR004358">
    <property type="entry name" value="Sig_transdc_His_kin-like_C"/>
</dbReference>
<organism evidence="18 19">
    <name type="scientific">Chengkuizengella marina</name>
    <dbReference type="NCBI Taxonomy" id="2507566"/>
    <lineage>
        <taxon>Bacteria</taxon>
        <taxon>Bacillati</taxon>
        <taxon>Bacillota</taxon>
        <taxon>Bacilli</taxon>
        <taxon>Bacillales</taxon>
        <taxon>Paenibacillaceae</taxon>
        <taxon>Chengkuizengella</taxon>
    </lineage>
</organism>
<dbReference type="InterPro" id="IPR029151">
    <property type="entry name" value="Sensor-like_sf"/>
</dbReference>
<dbReference type="InterPro" id="IPR031967">
    <property type="entry name" value="PhoR_single_Cache-like_dom"/>
</dbReference>
<keyword evidence="13 14" id="KW-0472">Membrane</keyword>
<dbReference type="GO" id="GO:0000156">
    <property type="term" value="F:phosphorelay response regulator activity"/>
    <property type="evidence" value="ECO:0007669"/>
    <property type="project" value="TreeGrafter"/>
</dbReference>
<gene>
    <name evidence="18" type="ORF">ERL59_04880</name>
</gene>
<dbReference type="CDD" id="cd06225">
    <property type="entry name" value="HAMP"/>
    <property type="match status" value="1"/>
</dbReference>
<dbReference type="InterPro" id="IPR036890">
    <property type="entry name" value="HATPase_C_sf"/>
</dbReference>
<dbReference type="InterPro" id="IPR003594">
    <property type="entry name" value="HATPase_dom"/>
</dbReference>
<keyword evidence="11 14" id="KW-1133">Transmembrane helix</keyword>
<dbReference type="Pfam" id="PF00672">
    <property type="entry name" value="HAMP"/>
    <property type="match status" value="1"/>
</dbReference>
<name>A0A6N9PXQ0_9BACL</name>
<dbReference type="CDD" id="cd16922">
    <property type="entry name" value="HATPase_EvgS-ArcB-TorS-like"/>
    <property type="match status" value="1"/>
</dbReference>
<evidence type="ECO:0000313" key="18">
    <source>
        <dbReference type="EMBL" id="NBI28289.1"/>
    </source>
</evidence>
<evidence type="ECO:0000256" key="6">
    <source>
        <dbReference type="ARBA" id="ARBA00022679"/>
    </source>
</evidence>
<keyword evidence="7 14" id="KW-0812">Transmembrane</keyword>